<dbReference type="PANTHER" id="PTHR45287">
    <property type="entry name" value="OS03G0691500 PROTEIN"/>
    <property type="match status" value="1"/>
</dbReference>
<dbReference type="EMBL" id="JBAMMX010000024">
    <property type="protein sequence ID" value="KAK6916182.1"/>
    <property type="molecule type" value="Genomic_DNA"/>
</dbReference>
<feature type="coiled-coil region" evidence="1">
    <location>
        <begin position="608"/>
        <end position="656"/>
    </location>
</feature>
<feature type="coiled-coil region" evidence="1">
    <location>
        <begin position="499"/>
        <end position="558"/>
    </location>
</feature>
<sequence length="944" mass="110363">MEEICKELDEIKTEMEKLKAEYKIKTELCESLRKGYHEQQQRIEEAKVQIEKQTLELNSKSEEISELKNLYEELKSNLHEKELSVRQLSSVNEKLRIDSSERLQQLEVENKNLVLALDESTVRIESLELKIHACDKEIEGLKRLLSVSQKKFTEAEQKANDQGELRQRDGIILRLEEEKRSIGEQLKWKKEQFEHLEEAYTNLQGKFQSDKEEWEKEKSLLIDKICSLQTSLDSQIRISEGLQAQLQICNQALAHEESQRKHLEAQLSESKLCMENAFAECEEAKSVIKGLTAKRDEEVAALRCTLRTKDMLSREMELRYQQLEQENKELQDTIKELREDQINHPGSVSYSKLRNKLRGLEKVHGKCLPVLKARESEWSSEREKLTAELNGCISALRCKDEQVRRLQVELESANLMTEISKEENSVLFMVLRAKLYEDYSALLNAKCEMQFCIKSEDNIFPLQEQLKTRYGVLDKANVDIKDACAHEEVAWLKKRVETLECMEKQHIFLEEELERHKKVVEESFSCQVQLKEQVMEMKNTLKDERQHLQVDLEKSKSDLSEAISEKIRIRTEMQSWKSIAERLQVSLEEKQRISQEMEFSLLAQVETEKTLQQEKDNLLRTVEVQTRKMGDLQQQIALLEHKMVRKEEAANAAQVEAEETFEQERKHYVQILDQRNSVIKNFEKEQESMRHKLESDAIGRERNFELQKEKLLLFLRERDQKIEDLQGVLISQEKDLTLAAVSSLSEAIEKLVLVNGLNEALKEAEYLTNKEIQVKNSEIIMLKEEVNRLAHLLELQAKTFHCSKEQIEQLEALLEAKNLEIKKMSAQSGEERRRMVDAIQRLESEKEGLLVDVKKLSSERQELLVYSERISNQLYDYANEKKLMTLLDTILQSCREENGFSMDMLESNTACNHTIKIADVLVHPTKEEVEEENDKRSPLKELNH</sequence>
<organism evidence="2 3">
    <name type="scientific">Dillenia turbinata</name>
    <dbReference type="NCBI Taxonomy" id="194707"/>
    <lineage>
        <taxon>Eukaryota</taxon>
        <taxon>Viridiplantae</taxon>
        <taxon>Streptophyta</taxon>
        <taxon>Embryophyta</taxon>
        <taxon>Tracheophyta</taxon>
        <taxon>Spermatophyta</taxon>
        <taxon>Magnoliopsida</taxon>
        <taxon>eudicotyledons</taxon>
        <taxon>Gunneridae</taxon>
        <taxon>Pentapetalae</taxon>
        <taxon>Dilleniales</taxon>
        <taxon>Dilleniaceae</taxon>
        <taxon>Dillenia</taxon>
    </lineage>
</organism>
<feature type="coiled-coil region" evidence="1">
    <location>
        <begin position="246"/>
        <end position="343"/>
    </location>
</feature>
<keyword evidence="3" id="KW-1185">Reference proteome</keyword>
<proteinExistence type="predicted"/>
<reference evidence="2 3" key="1">
    <citation type="submission" date="2023-12" db="EMBL/GenBank/DDBJ databases">
        <title>A high-quality genome assembly for Dillenia turbinata (Dilleniales).</title>
        <authorList>
            <person name="Chanderbali A."/>
        </authorList>
    </citation>
    <scope>NUCLEOTIDE SEQUENCE [LARGE SCALE GENOMIC DNA]</scope>
    <source>
        <strain evidence="2">LSX21</strain>
        <tissue evidence="2">Leaf</tissue>
    </source>
</reference>
<comment type="caution">
    <text evidence="2">The sequence shown here is derived from an EMBL/GenBank/DDBJ whole genome shotgun (WGS) entry which is preliminary data.</text>
</comment>
<dbReference type="PANTHER" id="PTHR45287:SF3">
    <property type="entry name" value="PROTEIN, PUTATIVE-RELATED"/>
    <property type="match status" value="1"/>
</dbReference>
<evidence type="ECO:0000313" key="2">
    <source>
        <dbReference type="EMBL" id="KAK6916182.1"/>
    </source>
</evidence>
<dbReference type="InterPro" id="IPR040262">
    <property type="entry name" value="At4g38062-like"/>
</dbReference>
<evidence type="ECO:0000256" key="1">
    <source>
        <dbReference type="SAM" id="Coils"/>
    </source>
</evidence>
<dbReference type="Proteomes" id="UP001370490">
    <property type="component" value="Unassembled WGS sequence"/>
</dbReference>
<evidence type="ECO:0000313" key="3">
    <source>
        <dbReference type="Proteomes" id="UP001370490"/>
    </source>
</evidence>
<dbReference type="AlphaFoldDB" id="A0AAN8UVG2"/>
<accession>A0AAN8UVG2</accession>
<protein>
    <submittedName>
        <fullName evidence="2">Uncharacterized protein</fullName>
    </submittedName>
</protein>
<keyword evidence="1" id="KW-0175">Coiled coil</keyword>
<feature type="coiled-coil region" evidence="1">
    <location>
        <begin position="800"/>
        <end position="859"/>
    </location>
</feature>
<gene>
    <name evidence="2" type="ORF">RJ641_019043</name>
</gene>
<feature type="coiled-coil region" evidence="1">
    <location>
        <begin position="1"/>
        <end position="158"/>
    </location>
</feature>
<name>A0AAN8UVG2_9MAGN</name>